<protein>
    <submittedName>
        <fullName evidence="1">Uncharacterized protein</fullName>
    </submittedName>
</protein>
<dbReference type="Proteomes" id="UP000320239">
    <property type="component" value="Unassembled WGS sequence"/>
</dbReference>
<name>A0A561WAW2_ACTTI</name>
<reference evidence="1 2" key="1">
    <citation type="submission" date="2019-06" db="EMBL/GenBank/DDBJ databases">
        <title>Sequencing the genomes of 1000 actinobacteria strains.</title>
        <authorList>
            <person name="Klenk H.-P."/>
        </authorList>
    </citation>
    <scope>NUCLEOTIDE SEQUENCE [LARGE SCALE GENOMIC DNA]</scope>
    <source>
        <strain evidence="1 2">DSM 43866</strain>
    </source>
</reference>
<sequence>MKPFSGWRAVGRAMRWARQQEGVTVAVGPATETALAGVTESRWHRADAASITTRIRQGSVRCFAPAGSFEACTRSFEGVYTIYARYVGDERTA</sequence>
<evidence type="ECO:0000313" key="2">
    <source>
        <dbReference type="Proteomes" id="UP000320239"/>
    </source>
</evidence>
<gene>
    <name evidence="1" type="ORF">FHX34_103533</name>
</gene>
<dbReference type="AlphaFoldDB" id="A0A561WAW2"/>
<evidence type="ECO:0000313" key="1">
    <source>
        <dbReference type="EMBL" id="TWG21004.1"/>
    </source>
</evidence>
<keyword evidence="2" id="KW-1185">Reference proteome</keyword>
<comment type="caution">
    <text evidence="1">The sequence shown here is derived from an EMBL/GenBank/DDBJ whole genome shotgun (WGS) entry which is preliminary data.</text>
</comment>
<organism evidence="1 2">
    <name type="scientific">Actinoplanes teichomyceticus</name>
    <dbReference type="NCBI Taxonomy" id="1867"/>
    <lineage>
        <taxon>Bacteria</taxon>
        <taxon>Bacillati</taxon>
        <taxon>Actinomycetota</taxon>
        <taxon>Actinomycetes</taxon>
        <taxon>Micromonosporales</taxon>
        <taxon>Micromonosporaceae</taxon>
        <taxon>Actinoplanes</taxon>
    </lineage>
</organism>
<accession>A0A561WAW2</accession>
<proteinExistence type="predicted"/>
<dbReference type="EMBL" id="VIWY01000003">
    <property type="protein sequence ID" value="TWG21004.1"/>
    <property type="molecule type" value="Genomic_DNA"/>
</dbReference>